<proteinExistence type="predicted"/>
<name>A0A0H6E001_VIBCL</name>
<keyword evidence="1" id="KW-0472">Membrane</keyword>
<dbReference type="EMBL" id="JAHBND010000432">
    <property type="protein sequence ID" value="MBS7673515.1"/>
    <property type="molecule type" value="Genomic_DNA"/>
</dbReference>
<dbReference type="EMBL" id="QZRB01000054">
    <property type="protein sequence ID" value="MVD25514.1"/>
    <property type="molecule type" value="Genomic_DNA"/>
</dbReference>
<feature type="transmembrane region" description="Helical" evidence="1">
    <location>
        <begin position="37"/>
        <end position="55"/>
    </location>
</feature>
<feature type="transmembrane region" description="Helical" evidence="1">
    <location>
        <begin position="93"/>
        <end position="114"/>
    </location>
</feature>
<reference evidence="3 6" key="1">
    <citation type="submission" date="2018-09" db="EMBL/GenBank/DDBJ databases">
        <title>Genomic epidemiology reveals two lineages of Vibrio cholerae that can cause global cholera epidemics despite absence of cholera toxin gene.</title>
        <authorList>
            <person name="Wang H."/>
            <person name="Zen W."/>
            <person name="Yu H."/>
            <person name="Zhang W."/>
            <person name="Pan J."/>
            <person name="Yang C."/>
            <person name="Cui Y."/>
        </authorList>
    </citation>
    <scope>NUCLEOTIDE SEQUENCE [LARGE SCALE GENOMIC DNA]</scope>
    <source>
        <strain evidence="3 6">00-1_S85</strain>
    </source>
</reference>
<protein>
    <submittedName>
        <fullName evidence="3">Uncharacterized protein</fullName>
    </submittedName>
</protein>
<keyword evidence="1" id="KW-0812">Transmembrane</keyword>
<keyword evidence="1" id="KW-1133">Transmembrane helix</keyword>
<dbReference type="GeneID" id="69722235"/>
<accession>A0A0H6E001</accession>
<feature type="transmembrane region" description="Helical" evidence="1">
    <location>
        <begin position="7"/>
        <end position="31"/>
    </location>
</feature>
<sequence>MLNLLRFFLISNLTASAVVVMFEKSTGFFGLRSWPDYAFFVVVILWGLAALFFMYPPEGGFGGDRAESVAGSMVDSSVANEIDSERFSSNTMLCIKLFVSGLPAFLTCIIVSTAT</sequence>
<dbReference type="Proteomes" id="UP001196338">
    <property type="component" value="Unassembled WGS sequence"/>
</dbReference>
<dbReference type="Proteomes" id="UP000471242">
    <property type="component" value="Unassembled WGS sequence"/>
</dbReference>
<evidence type="ECO:0000313" key="2">
    <source>
        <dbReference type="EMBL" id="MBS7673515.1"/>
    </source>
</evidence>
<comment type="caution">
    <text evidence="3">The sequence shown here is derived from an EMBL/GenBank/DDBJ whole genome shotgun (WGS) entry which is preliminary data.</text>
</comment>
<dbReference type="AlphaFoldDB" id="A0A0H6E001"/>
<evidence type="ECO:0000313" key="3">
    <source>
        <dbReference type="EMBL" id="MVD25514.1"/>
    </source>
</evidence>
<reference evidence="2" key="4">
    <citation type="submission" date="2023-08" db="EMBL/GenBank/DDBJ databases">
        <title>Vibrio cholerae Outbreaks in Tanzania Exemplify Founder Flush: Simultaneous Increases in Population Size and Genetic Diversity.</title>
        <authorList>
            <person name="Debes A.K."/>
            <person name="Mohammed A."/>
            <person name="Maseke I."/>
            <person name="Almeida M."/>
            <person name="Li S."/>
            <person name="Matimba H."/>
            <person name="Joachim A."/>
            <person name="Mizinduko M."/>
            <person name="Nyanga S."/>
            <person name="Kelly M."/>
            <person name="Kachwamba Y."/>
            <person name="Schaffer A.M."/>
            <person name="Nyanga A.S."/>
            <person name="Mghamba J."/>
            <person name="Mosha F.S."/>
            <person name="Sack D.A."/>
            <person name="Stine O.C."/>
        </authorList>
    </citation>
    <scope>NUCLEOTIDE SEQUENCE</scope>
    <source>
        <strain evidence="2">TDS0091212</strain>
    </source>
</reference>
<organism evidence="3 6">
    <name type="scientific">Vibrio cholerae</name>
    <dbReference type="NCBI Taxonomy" id="666"/>
    <lineage>
        <taxon>Bacteria</taxon>
        <taxon>Pseudomonadati</taxon>
        <taxon>Pseudomonadota</taxon>
        <taxon>Gammaproteobacteria</taxon>
        <taxon>Vibrionales</taxon>
        <taxon>Vibrionaceae</taxon>
        <taxon>Vibrio</taxon>
    </lineage>
</organism>
<gene>
    <name evidence="3" type="ORF">D6U24_19540</name>
    <name evidence="4" type="ORF">FXF03_14990</name>
    <name evidence="2" type="ORF">KIN13_08760</name>
</gene>
<evidence type="ECO:0000313" key="4">
    <source>
        <dbReference type="EMBL" id="TXX64780.1"/>
    </source>
</evidence>
<reference evidence="4 5" key="2">
    <citation type="submission" date="2019-06" db="EMBL/GenBank/DDBJ databases">
        <title>Vibrio cholerae phylogeny based on whole-genome sequencing reveals genetic diversity and population strucutre.</title>
        <authorList>
            <person name="Zhiqiu Y."/>
            <person name="Bin L."/>
            <person name="Lingyan J."/>
        </authorList>
    </citation>
    <scope>NUCLEOTIDE SEQUENCE [LARGE SCALE GENOMIC DNA]</scope>
    <source>
        <strain evidence="4 5">N2814</strain>
    </source>
</reference>
<reference evidence="2" key="3">
    <citation type="submission" date="2021-05" db="EMBL/GenBank/DDBJ databases">
        <authorList>
            <person name="Stine C."/>
        </authorList>
    </citation>
    <scope>NUCLEOTIDE SEQUENCE</scope>
    <source>
        <strain evidence="2">TDS0091212</strain>
    </source>
</reference>
<evidence type="ECO:0000313" key="6">
    <source>
        <dbReference type="Proteomes" id="UP000471242"/>
    </source>
</evidence>
<evidence type="ECO:0000313" key="5">
    <source>
        <dbReference type="Proteomes" id="UP000323819"/>
    </source>
</evidence>
<dbReference type="Proteomes" id="UP000323819">
    <property type="component" value="Unassembled WGS sequence"/>
</dbReference>
<dbReference type="RefSeq" id="WP_000933409.1">
    <property type="nucleotide sequence ID" value="NZ_AP018677.1"/>
</dbReference>
<dbReference type="EMBL" id="VSIJ01000035">
    <property type="protein sequence ID" value="TXX64780.1"/>
    <property type="molecule type" value="Genomic_DNA"/>
</dbReference>
<evidence type="ECO:0000256" key="1">
    <source>
        <dbReference type="SAM" id="Phobius"/>
    </source>
</evidence>
<dbReference type="KEGG" id="vcq:EN18_00590"/>